<evidence type="ECO:0000259" key="3">
    <source>
        <dbReference type="Pfam" id="PF14432"/>
    </source>
</evidence>
<feature type="repeat" description="PPR" evidence="2">
    <location>
        <begin position="307"/>
        <end position="341"/>
    </location>
</feature>
<dbReference type="Pfam" id="PF20431">
    <property type="entry name" value="E_motif"/>
    <property type="match status" value="1"/>
</dbReference>
<feature type="repeat" description="PPR" evidence="2">
    <location>
        <begin position="445"/>
        <end position="479"/>
    </location>
</feature>
<dbReference type="InterPro" id="IPR032867">
    <property type="entry name" value="DYW_dom"/>
</dbReference>
<dbReference type="InterPro" id="IPR002885">
    <property type="entry name" value="PPR_rpt"/>
</dbReference>
<evidence type="ECO:0000313" key="5">
    <source>
        <dbReference type="Proteomes" id="UP000243459"/>
    </source>
</evidence>
<dbReference type="SUPFAM" id="SSF48452">
    <property type="entry name" value="TPR-like"/>
    <property type="match status" value="1"/>
</dbReference>
<reference evidence="5" key="1">
    <citation type="journal article" date="2017" name="Nat. Commun.">
        <title>The asparagus genome sheds light on the origin and evolution of a young Y chromosome.</title>
        <authorList>
            <person name="Harkess A."/>
            <person name="Zhou J."/>
            <person name="Xu C."/>
            <person name="Bowers J.E."/>
            <person name="Van der Hulst R."/>
            <person name="Ayyampalayam S."/>
            <person name="Mercati F."/>
            <person name="Riccardi P."/>
            <person name="McKain M.R."/>
            <person name="Kakrana A."/>
            <person name="Tang H."/>
            <person name="Ray J."/>
            <person name="Groenendijk J."/>
            <person name="Arikit S."/>
            <person name="Mathioni S.M."/>
            <person name="Nakano M."/>
            <person name="Shan H."/>
            <person name="Telgmann-Rauber A."/>
            <person name="Kanno A."/>
            <person name="Yue Z."/>
            <person name="Chen H."/>
            <person name="Li W."/>
            <person name="Chen Y."/>
            <person name="Xu X."/>
            <person name="Zhang Y."/>
            <person name="Luo S."/>
            <person name="Chen H."/>
            <person name="Gao J."/>
            <person name="Mao Z."/>
            <person name="Pires J.C."/>
            <person name="Luo M."/>
            <person name="Kudrna D."/>
            <person name="Wing R.A."/>
            <person name="Meyers B.C."/>
            <person name="Yi K."/>
            <person name="Kong H."/>
            <person name="Lavrijsen P."/>
            <person name="Sunseri F."/>
            <person name="Falavigna A."/>
            <person name="Ye Y."/>
            <person name="Leebens-Mack J.H."/>
            <person name="Chen G."/>
        </authorList>
    </citation>
    <scope>NUCLEOTIDE SEQUENCE [LARGE SCALE GENOMIC DNA]</scope>
    <source>
        <strain evidence="5">cv. DH0086</strain>
    </source>
</reference>
<dbReference type="PROSITE" id="PS51375">
    <property type="entry name" value="PPR"/>
    <property type="match status" value="5"/>
</dbReference>
<dbReference type="GO" id="GO:0016556">
    <property type="term" value="P:mRNA modification"/>
    <property type="evidence" value="ECO:0007669"/>
    <property type="project" value="UniProtKB-ARBA"/>
</dbReference>
<dbReference type="OrthoDB" id="744084at2759"/>
<dbReference type="Pfam" id="PF13041">
    <property type="entry name" value="PPR_2"/>
    <property type="match status" value="2"/>
</dbReference>
<evidence type="ECO:0000313" key="4">
    <source>
        <dbReference type="EMBL" id="ONK57423.1"/>
    </source>
</evidence>
<keyword evidence="1" id="KW-0677">Repeat</keyword>
<feature type="repeat" description="PPR" evidence="2">
    <location>
        <begin position="342"/>
        <end position="372"/>
    </location>
</feature>
<dbReference type="PANTHER" id="PTHR47926:SF436">
    <property type="entry name" value="PENTATRICOPEPTIDE REPEAT-CONTAINING PROTEIN ELI1, CHLOROPLASTIC-LIKE ISOFORM X2"/>
    <property type="match status" value="1"/>
</dbReference>
<sequence length="616" mass="69510">MLSSSSFPVPPSPAPLINRCQTISELNQIHAQIIKSSRSSSHPLILRRLVALSPSHGFTIHLYSRWLSSSPHLQTLRLSLPSVLKSCGRHSSVEQAKQIHGQILKAHFQLDPYVSNSLLRTYFELGEDEIAWRVFEKMPQRDAVSWNSAVSGFVRSGHFGFARRVFDEMPQKDLVSYNSMVDGLMKWNRCDLARELFCSMEEKDVVSWTTMISGYVLNFRPKEALEVFREMLSSGVEPDAAAVVNVLAAVADLGFPEEGKWVHAYLRRSNIKLNSEVLGSALIDMYSKCGLVTNAYNVFRSVCDGRRVGDWNSMISGLSIHGLGQEALEIFEEMERNKIQPDEITFIAILNGCSHSGMIEEGLYYFKLMKDKYQIEPRLQHYGCLIDLFGRAGLIEEAMRIIGEAMPMEPDAMAWKSILSSCVKYGLVTYGEHAATKAIDLAPQDSSSYVLLSNIYARNKQWEDVERVRELMREKRVQKVPGCSTVMIHGKVHEFIVGKEMGVGCREVVLSKLEEVISRLKMEGYEPDVTQVLVHVGEGEKEGLLSIHSEKMAVAFGLLNLEEGSSIHIVKNLRVCCDCHSFCEVVSKVYNYEIVLRDQNRFHHFKGGSCSCKGYW</sequence>
<dbReference type="Gene3D" id="1.25.40.10">
    <property type="entry name" value="Tetratricopeptide repeat domain"/>
    <property type="match status" value="3"/>
</dbReference>
<dbReference type="Pfam" id="PF14432">
    <property type="entry name" value="DYW_deaminase"/>
    <property type="match status" value="1"/>
</dbReference>
<gene>
    <name evidence="4" type="ORF">A4U43_C09F370</name>
</gene>
<dbReference type="EMBL" id="CM007389">
    <property type="protein sequence ID" value="ONK57423.1"/>
    <property type="molecule type" value="Genomic_DNA"/>
</dbReference>
<dbReference type="InterPro" id="IPR011990">
    <property type="entry name" value="TPR-like_helical_dom_sf"/>
</dbReference>
<name>A0A5P1E613_ASPOF</name>
<dbReference type="OMA" id="IENAYHV"/>
<dbReference type="Gramene" id="ONK57423">
    <property type="protein sequence ID" value="ONK57423"/>
    <property type="gene ID" value="A4U43_C09F370"/>
</dbReference>
<dbReference type="GO" id="GO:0008270">
    <property type="term" value="F:zinc ion binding"/>
    <property type="evidence" value="ECO:0007669"/>
    <property type="project" value="InterPro"/>
</dbReference>
<feature type="repeat" description="PPR" evidence="2">
    <location>
        <begin position="142"/>
        <end position="176"/>
    </location>
</feature>
<feature type="domain" description="DYW" evidence="3">
    <location>
        <begin position="524"/>
        <end position="616"/>
    </location>
</feature>
<organism evidence="4 5">
    <name type="scientific">Asparagus officinalis</name>
    <name type="common">Garden asparagus</name>
    <dbReference type="NCBI Taxonomy" id="4686"/>
    <lineage>
        <taxon>Eukaryota</taxon>
        <taxon>Viridiplantae</taxon>
        <taxon>Streptophyta</taxon>
        <taxon>Embryophyta</taxon>
        <taxon>Tracheophyta</taxon>
        <taxon>Spermatophyta</taxon>
        <taxon>Magnoliopsida</taxon>
        <taxon>Liliopsida</taxon>
        <taxon>Asparagales</taxon>
        <taxon>Asparagaceae</taxon>
        <taxon>Asparagoideae</taxon>
        <taxon>Asparagus</taxon>
    </lineage>
</organism>
<evidence type="ECO:0000256" key="1">
    <source>
        <dbReference type="ARBA" id="ARBA00022737"/>
    </source>
</evidence>
<dbReference type="GO" id="GO:0003723">
    <property type="term" value="F:RNA binding"/>
    <property type="evidence" value="ECO:0007669"/>
    <property type="project" value="InterPro"/>
</dbReference>
<dbReference type="Pfam" id="PF01535">
    <property type="entry name" value="PPR"/>
    <property type="match status" value="3"/>
</dbReference>
<dbReference type="AlphaFoldDB" id="A0A5P1E613"/>
<accession>A0A5P1E613</accession>
<dbReference type="GO" id="GO:0005737">
    <property type="term" value="C:cytoplasm"/>
    <property type="evidence" value="ECO:0007669"/>
    <property type="project" value="UniProtKB-ARBA"/>
</dbReference>
<dbReference type="InterPro" id="IPR046960">
    <property type="entry name" value="PPR_At4g14850-like_plant"/>
</dbReference>
<dbReference type="InterPro" id="IPR046848">
    <property type="entry name" value="E_motif"/>
</dbReference>
<keyword evidence="5" id="KW-1185">Reference proteome</keyword>
<dbReference type="NCBIfam" id="TIGR00756">
    <property type="entry name" value="PPR"/>
    <property type="match status" value="5"/>
</dbReference>
<proteinExistence type="predicted"/>
<evidence type="ECO:0000256" key="2">
    <source>
        <dbReference type="PROSITE-ProRule" id="PRU00708"/>
    </source>
</evidence>
<dbReference type="Proteomes" id="UP000243459">
    <property type="component" value="Chromosome 9"/>
</dbReference>
<feature type="repeat" description="PPR" evidence="2">
    <location>
        <begin position="204"/>
        <end position="238"/>
    </location>
</feature>
<protein>
    <recommendedName>
        <fullName evidence="3">DYW domain-containing protein</fullName>
    </recommendedName>
</protein>
<dbReference type="PANTHER" id="PTHR47926">
    <property type="entry name" value="PENTATRICOPEPTIDE REPEAT-CONTAINING PROTEIN"/>
    <property type="match status" value="1"/>
</dbReference>
<dbReference type="FunFam" id="1.25.40.10:FF:000277">
    <property type="entry name" value="Pentatricopeptide repeat-containing protein, mitochondrial"/>
    <property type="match status" value="1"/>
</dbReference>